<evidence type="ECO:0000259" key="2">
    <source>
        <dbReference type="Pfam" id="PF05598"/>
    </source>
</evidence>
<reference evidence="4" key="1">
    <citation type="submission" date="2023-06" db="EMBL/GenBank/DDBJ databases">
        <authorList>
            <person name="Delattre M."/>
        </authorList>
    </citation>
    <scope>NUCLEOTIDE SEQUENCE</scope>
    <source>
        <strain evidence="4">AF72</strain>
    </source>
</reference>
<keyword evidence="5" id="KW-1185">Reference proteome</keyword>
<name>A0AA36CL32_9BILA</name>
<organism evidence="4 5">
    <name type="scientific">Mesorhabditis spiculigera</name>
    <dbReference type="NCBI Taxonomy" id="96644"/>
    <lineage>
        <taxon>Eukaryota</taxon>
        <taxon>Metazoa</taxon>
        <taxon>Ecdysozoa</taxon>
        <taxon>Nematoda</taxon>
        <taxon>Chromadorea</taxon>
        <taxon>Rhabditida</taxon>
        <taxon>Rhabditina</taxon>
        <taxon>Rhabditomorpha</taxon>
        <taxon>Rhabditoidea</taxon>
        <taxon>Rhabditidae</taxon>
        <taxon>Mesorhabditinae</taxon>
        <taxon>Mesorhabditis</taxon>
    </lineage>
</organism>
<evidence type="ECO:0000313" key="5">
    <source>
        <dbReference type="Proteomes" id="UP001177023"/>
    </source>
</evidence>
<dbReference type="Pfam" id="PF13751">
    <property type="entry name" value="DDE_Tnp_1_6"/>
    <property type="match status" value="1"/>
</dbReference>
<feature type="non-terminal residue" evidence="4">
    <location>
        <position position="1"/>
    </location>
</feature>
<feature type="domain" description="Transposase InsH N-terminal" evidence="2">
    <location>
        <begin position="54"/>
        <end position="147"/>
    </location>
</feature>
<dbReference type="Pfam" id="PF05598">
    <property type="entry name" value="DUF772"/>
    <property type="match status" value="1"/>
</dbReference>
<dbReference type="Proteomes" id="UP001177023">
    <property type="component" value="Unassembled WGS sequence"/>
</dbReference>
<dbReference type="AlphaFoldDB" id="A0AA36CL32"/>
<gene>
    <name evidence="4" type="ORF">MSPICULIGERA_LOCUS9504</name>
</gene>
<comment type="caution">
    <text evidence="4">The sequence shown here is derived from an EMBL/GenBank/DDBJ whole genome shotgun (WGS) entry which is preliminary data.</text>
</comment>
<accession>A0AA36CL32</accession>
<dbReference type="NCBIfam" id="NF033551">
    <property type="entry name" value="transpos_IS1182"/>
    <property type="match status" value="1"/>
</dbReference>
<evidence type="ECO:0008006" key="6">
    <source>
        <dbReference type="Google" id="ProtNLM"/>
    </source>
</evidence>
<dbReference type="PANTHER" id="PTHR33408:SF2">
    <property type="entry name" value="TRANSPOSASE DDE DOMAIN-CONTAINING PROTEIN"/>
    <property type="match status" value="1"/>
</dbReference>
<dbReference type="InterPro" id="IPR025668">
    <property type="entry name" value="Tnp_DDE_dom"/>
</dbReference>
<dbReference type="InterPro" id="IPR008490">
    <property type="entry name" value="Transposase_InsH_N"/>
</dbReference>
<proteinExistence type="predicted"/>
<dbReference type="InterPro" id="IPR047629">
    <property type="entry name" value="IS1182_transpos"/>
</dbReference>
<feature type="coiled-coil region" evidence="1">
    <location>
        <begin position="194"/>
        <end position="258"/>
    </location>
</feature>
<feature type="domain" description="Transposase DDE" evidence="3">
    <location>
        <begin position="339"/>
        <end position="439"/>
    </location>
</feature>
<dbReference type="EMBL" id="CATQJA010002532">
    <property type="protein sequence ID" value="CAJ0571080.1"/>
    <property type="molecule type" value="Genomic_DNA"/>
</dbReference>
<dbReference type="PANTHER" id="PTHR33408">
    <property type="entry name" value="TRANSPOSASE"/>
    <property type="match status" value="1"/>
</dbReference>
<evidence type="ECO:0000259" key="3">
    <source>
        <dbReference type="Pfam" id="PF13751"/>
    </source>
</evidence>
<sequence>MSVPLERIADAHLALESASVMGKVLVALISSQGTPMKRFIQSEHRGQGTLLPESLDDYVSDTNPVRVVDVFVDELDLASLGFEGVIPAETGRPAYHPAILLKIYIYGYLNRIQSSRRLEREAQRNIELMWLTGRLMPDFKTIANFRKDNSKAIRGVCRQFVLLCQQLGLFGEHLVAIDGSKFKAVNNRDRNFTSAKLQRRMEEIESSINRYLAALDVADRQEPYSYRARQCQRLEEKIAKLKTQMKELQAIEIQLNDSPDKQISLTDPDARSMKTRGTGIVGYNVQTAVDTQHHLIVAHEVSNVGSDRDQLSSMAKQAREAIGVRNAVEALIWHYSYIEKGLKLHRYWSSKCQGCALKLQCTPSTERRVRRWEHEAVLEQMQNRLSNAPEMMRVRKRTVEHPFGTLKQWMGATHFLTRKLNGVSAEMSLNVLAYNLKRVMKIIGTTGLMKALTA</sequence>
<evidence type="ECO:0000256" key="1">
    <source>
        <dbReference type="SAM" id="Coils"/>
    </source>
</evidence>
<protein>
    <recommendedName>
        <fullName evidence="6">Transposase</fullName>
    </recommendedName>
</protein>
<keyword evidence="1" id="KW-0175">Coiled coil</keyword>
<evidence type="ECO:0000313" key="4">
    <source>
        <dbReference type="EMBL" id="CAJ0571080.1"/>
    </source>
</evidence>